<dbReference type="SUPFAM" id="SSF54909">
    <property type="entry name" value="Dimeric alpha+beta barrel"/>
    <property type="match status" value="2"/>
</dbReference>
<protein>
    <submittedName>
        <fullName evidence="2">Quinol monooxygenase YgiN</fullName>
    </submittedName>
</protein>
<reference evidence="3" key="1">
    <citation type="submission" date="2016-11" db="EMBL/GenBank/DDBJ databases">
        <authorList>
            <person name="Varghese N."/>
            <person name="Submissions S."/>
        </authorList>
    </citation>
    <scope>NUCLEOTIDE SEQUENCE [LARGE SCALE GENOMIC DNA]</scope>
    <source>
        <strain evidence="3">DSM 27619</strain>
    </source>
</reference>
<name>A0A1M5KB57_9FLAO</name>
<proteinExistence type="predicted"/>
<dbReference type="InterPro" id="IPR007138">
    <property type="entry name" value="ABM_dom"/>
</dbReference>
<sequence>MIKIIKISPLLFSLFFLFLFSGILKAQHSETIGKLTKFEVKAEYLDEFKEELSSYVKTSISKDGNIMSEAYFEKEKPFVLWLIERWKNVKESEIFTQDSQAKKINSLSKKALTQPITIIKVKDLEPLSKEEWRRTSRKEDHQLTIMLFVDAKPGTQQKFKDVYHVAMPQFRSEPGVVTYQLSEFENDPTKFVTYEKFRGDDAFQYHLKFPPIQPVIDYLNTSIKEQPFQKGLHNLIEFAPLTRE</sequence>
<dbReference type="RefSeq" id="WP_072962996.1">
    <property type="nucleotide sequence ID" value="NZ_FQUT01000016.1"/>
</dbReference>
<gene>
    <name evidence="2" type="ORF">SAMN05443633_11677</name>
</gene>
<evidence type="ECO:0000313" key="3">
    <source>
        <dbReference type="Proteomes" id="UP000184518"/>
    </source>
</evidence>
<dbReference type="STRING" id="1416778.SAMN05443633_11677"/>
<dbReference type="GO" id="GO:0004497">
    <property type="term" value="F:monooxygenase activity"/>
    <property type="evidence" value="ECO:0007669"/>
    <property type="project" value="UniProtKB-KW"/>
</dbReference>
<dbReference type="Gene3D" id="3.30.70.100">
    <property type="match status" value="1"/>
</dbReference>
<organism evidence="2 3">
    <name type="scientific">Chryseobacterium arachidis</name>
    <dbReference type="NCBI Taxonomy" id="1416778"/>
    <lineage>
        <taxon>Bacteria</taxon>
        <taxon>Pseudomonadati</taxon>
        <taxon>Bacteroidota</taxon>
        <taxon>Flavobacteriia</taxon>
        <taxon>Flavobacteriales</taxon>
        <taxon>Weeksellaceae</taxon>
        <taxon>Chryseobacterium group</taxon>
        <taxon>Chryseobacterium</taxon>
    </lineage>
</organism>
<keyword evidence="2" id="KW-0503">Monooxygenase</keyword>
<dbReference type="AlphaFoldDB" id="A0A1M5KB57"/>
<evidence type="ECO:0000259" key="1">
    <source>
        <dbReference type="PROSITE" id="PS51725"/>
    </source>
</evidence>
<dbReference type="EMBL" id="FQUT01000016">
    <property type="protein sequence ID" value="SHG50042.1"/>
    <property type="molecule type" value="Genomic_DNA"/>
</dbReference>
<dbReference type="Proteomes" id="UP000184518">
    <property type="component" value="Unassembled WGS sequence"/>
</dbReference>
<evidence type="ECO:0000313" key="2">
    <source>
        <dbReference type="EMBL" id="SHG50042.1"/>
    </source>
</evidence>
<dbReference type="PROSITE" id="PS51725">
    <property type="entry name" value="ABM"/>
    <property type="match status" value="1"/>
</dbReference>
<keyword evidence="3" id="KW-1185">Reference proteome</keyword>
<dbReference type="PANTHER" id="PTHR33336">
    <property type="entry name" value="QUINOL MONOOXYGENASE YGIN-RELATED"/>
    <property type="match status" value="1"/>
</dbReference>
<keyword evidence="2" id="KW-0560">Oxidoreductase</keyword>
<feature type="domain" description="ABM" evidence="1">
    <location>
        <begin position="143"/>
        <end position="238"/>
    </location>
</feature>
<accession>A0A1M5KB57</accession>
<dbReference type="OrthoDB" id="9792284at2"/>
<dbReference type="PANTHER" id="PTHR33336:SF15">
    <property type="entry name" value="ABM DOMAIN-CONTAINING PROTEIN"/>
    <property type="match status" value="1"/>
</dbReference>
<dbReference type="InterPro" id="IPR050744">
    <property type="entry name" value="AI-2_Isomerase_LsrG"/>
</dbReference>
<dbReference type="Pfam" id="PF03992">
    <property type="entry name" value="ABM"/>
    <property type="match status" value="2"/>
</dbReference>
<dbReference type="InterPro" id="IPR011008">
    <property type="entry name" value="Dimeric_a/b-barrel"/>
</dbReference>